<dbReference type="EC" id="2.7.4.22" evidence="12"/>
<feature type="binding site" evidence="12">
    <location>
        <position position="52"/>
    </location>
    <ligand>
        <name>UMP</name>
        <dbReference type="ChEBI" id="CHEBI:57865"/>
    </ligand>
</feature>
<evidence type="ECO:0000256" key="6">
    <source>
        <dbReference type="ARBA" id="ARBA00022679"/>
    </source>
</evidence>
<comment type="pathway">
    <text evidence="2 12">Pyrimidine metabolism; CTP biosynthesis via de novo pathway; UDP from UMP (UMPK route): step 1/1.</text>
</comment>
<dbReference type="HAMAP" id="MF_01220_B">
    <property type="entry name" value="PyrH_B"/>
    <property type="match status" value="1"/>
</dbReference>
<feature type="binding site" evidence="12">
    <location>
        <position position="57"/>
    </location>
    <ligand>
        <name>ATP</name>
        <dbReference type="ChEBI" id="CHEBI:30616"/>
    </ligand>
</feature>
<comment type="function">
    <text evidence="12">Catalyzes the reversible phosphorylation of UMP to UDP.</text>
</comment>
<gene>
    <name evidence="12 14" type="primary">pyrH</name>
    <name evidence="14" type="ORF">ACFQ2I_06775</name>
</gene>
<comment type="subcellular location">
    <subcellularLocation>
        <location evidence="1 12">Cytoplasm</location>
    </subcellularLocation>
</comment>
<evidence type="ECO:0000256" key="1">
    <source>
        <dbReference type="ARBA" id="ARBA00004496"/>
    </source>
</evidence>
<dbReference type="Gene3D" id="3.40.1160.10">
    <property type="entry name" value="Acetylglutamate kinase-like"/>
    <property type="match status" value="1"/>
</dbReference>
<feature type="binding site" evidence="12">
    <location>
        <position position="72"/>
    </location>
    <ligand>
        <name>UMP</name>
        <dbReference type="ChEBI" id="CHEBI:57865"/>
    </ligand>
</feature>
<dbReference type="RefSeq" id="WP_377562944.1">
    <property type="nucleotide sequence ID" value="NZ_JBHTJZ010000005.1"/>
</dbReference>
<dbReference type="NCBIfam" id="TIGR02075">
    <property type="entry name" value="pyrH_bact"/>
    <property type="match status" value="1"/>
</dbReference>
<evidence type="ECO:0000256" key="10">
    <source>
        <dbReference type="ARBA" id="ARBA00022975"/>
    </source>
</evidence>
<feature type="binding site" evidence="12">
    <location>
        <position position="162"/>
    </location>
    <ligand>
        <name>ATP</name>
        <dbReference type="ChEBI" id="CHEBI:30616"/>
    </ligand>
</feature>
<dbReference type="SUPFAM" id="SSF53633">
    <property type="entry name" value="Carbamate kinase-like"/>
    <property type="match status" value="1"/>
</dbReference>
<feature type="binding site" evidence="12">
    <location>
        <position position="53"/>
    </location>
    <ligand>
        <name>ATP</name>
        <dbReference type="ChEBI" id="CHEBI:30616"/>
    </ligand>
</feature>
<reference evidence="15" key="1">
    <citation type="journal article" date="2019" name="Int. J. Syst. Evol. Microbiol.">
        <title>The Global Catalogue of Microorganisms (GCM) 10K type strain sequencing project: providing services to taxonomists for standard genome sequencing and annotation.</title>
        <authorList>
            <consortium name="The Broad Institute Genomics Platform"/>
            <consortium name="The Broad Institute Genome Sequencing Center for Infectious Disease"/>
            <person name="Wu L."/>
            <person name="Ma J."/>
        </authorList>
    </citation>
    <scope>NUCLEOTIDE SEQUENCE [LARGE SCALE GENOMIC DNA]</scope>
    <source>
        <strain evidence="15">CCUG 59129</strain>
    </source>
</reference>
<evidence type="ECO:0000256" key="11">
    <source>
        <dbReference type="ARBA" id="ARBA00047767"/>
    </source>
</evidence>
<accession>A0ABW3HNR3</accession>
<comment type="caution">
    <text evidence="14">The sequence shown here is derived from an EMBL/GenBank/DDBJ whole genome shotgun (WGS) entry which is preliminary data.</text>
</comment>
<sequence>MSRYRRVLIKLSGGAVAGQSEFGFEPASLEHIANEIMSVVNLGVEVSLVIGGGNIFRGQMAESWGIERAEADNIGTLATVINSLMMRGVLKAKTNKEVRVMTAIPITSVAEPYIRLRAIHHLEKGYIVIFAGGNGQPYVTTDYPSVQRAIEVHCDALLVAKQGVNGVLSADPKLDAEARMFKSLHYDDVLKHNLKIMDQSAFILARDYHLPMHVFNFDRPGSMREICEGKNNGTMISGESVLELED</sequence>
<evidence type="ECO:0000256" key="4">
    <source>
        <dbReference type="ARBA" id="ARBA00022490"/>
    </source>
</evidence>
<keyword evidence="6 12" id="KW-0808">Transferase</keyword>
<keyword evidence="7 12" id="KW-0547">Nucleotide-binding</keyword>
<dbReference type="InterPro" id="IPR015963">
    <property type="entry name" value="Uridylate_kinase_bac"/>
</dbReference>
<dbReference type="PANTHER" id="PTHR42833:SF4">
    <property type="entry name" value="URIDYLATE KINASE PUMPKIN, CHLOROPLASTIC"/>
    <property type="match status" value="1"/>
</dbReference>
<keyword evidence="10 12" id="KW-0665">Pyrimidine biosynthesis</keyword>
<dbReference type="CDD" id="cd04254">
    <property type="entry name" value="AAK_UMPK-PyrH-Ec"/>
    <property type="match status" value="1"/>
</dbReference>
<evidence type="ECO:0000256" key="7">
    <source>
        <dbReference type="ARBA" id="ARBA00022741"/>
    </source>
</evidence>
<evidence type="ECO:0000256" key="2">
    <source>
        <dbReference type="ARBA" id="ARBA00004791"/>
    </source>
</evidence>
<keyword evidence="4 12" id="KW-0963">Cytoplasm</keyword>
<dbReference type="Proteomes" id="UP001596989">
    <property type="component" value="Unassembled WGS sequence"/>
</dbReference>
<evidence type="ECO:0000313" key="15">
    <source>
        <dbReference type="Proteomes" id="UP001596989"/>
    </source>
</evidence>
<feature type="binding site" evidence="12">
    <location>
        <position position="171"/>
    </location>
    <ligand>
        <name>ATP</name>
        <dbReference type="ChEBI" id="CHEBI:30616"/>
    </ligand>
</feature>
<evidence type="ECO:0000256" key="5">
    <source>
        <dbReference type="ARBA" id="ARBA00022533"/>
    </source>
</evidence>
<dbReference type="GO" id="GO:0033862">
    <property type="term" value="F:UMP kinase activity"/>
    <property type="evidence" value="ECO:0007669"/>
    <property type="project" value="UniProtKB-EC"/>
</dbReference>
<keyword evidence="5" id="KW-0021">Allosteric enzyme</keyword>
<evidence type="ECO:0000256" key="8">
    <source>
        <dbReference type="ARBA" id="ARBA00022777"/>
    </source>
</evidence>
<comment type="subunit">
    <text evidence="12">Homohexamer.</text>
</comment>
<dbReference type="PIRSF" id="PIRSF005650">
    <property type="entry name" value="Uridylate_kin"/>
    <property type="match status" value="1"/>
</dbReference>
<evidence type="ECO:0000313" key="14">
    <source>
        <dbReference type="EMBL" id="MFD0959092.1"/>
    </source>
</evidence>
<comment type="activity regulation">
    <text evidence="12">Inhibited by UTP.</text>
</comment>
<evidence type="ECO:0000256" key="12">
    <source>
        <dbReference type="HAMAP-Rule" id="MF_01220"/>
    </source>
</evidence>
<keyword evidence="8 12" id="KW-0418">Kinase</keyword>
<feature type="domain" description="Aspartate/glutamate/uridylate kinase" evidence="13">
    <location>
        <begin position="6"/>
        <end position="216"/>
    </location>
</feature>
<dbReference type="InterPro" id="IPR001048">
    <property type="entry name" value="Asp/Glu/Uridylate_kinase"/>
</dbReference>
<dbReference type="InterPro" id="IPR036393">
    <property type="entry name" value="AceGlu_kinase-like_sf"/>
</dbReference>
<name>A0ABW3HNR3_9BACL</name>
<proteinExistence type="inferred from homology"/>
<dbReference type="PANTHER" id="PTHR42833">
    <property type="entry name" value="URIDYLATE KINASE"/>
    <property type="match status" value="1"/>
</dbReference>
<protein>
    <recommendedName>
        <fullName evidence="12">Uridylate kinase</fullName>
        <shortName evidence="12">UK</shortName>
        <ecNumber evidence="12">2.7.4.22</ecNumber>
    </recommendedName>
    <alternativeName>
        <fullName evidence="12">Uridine monophosphate kinase</fullName>
        <shortName evidence="12">UMP kinase</shortName>
        <shortName evidence="12">UMPK</shortName>
    </alternativeName>
</protein>
<dbReference type="Pfam" id="PF00696">
    <property type="entry name" value="AA_kinase"/>
    <property type="match status" value="1"/>
</dbReference>
<evidence type="ECO:0000259" key="13">
    <source>
        <dbReference type="Pfam" id="PF00696"/>
    </source>
</evidence>
<keyword evidence="15" id="KW-1185">Reference proteome</keyword>
<evidence type="ECO:0000256" key="3">
    <source>
        <dbReference type="ARBA" id="ARBA00007614"/>
    </source>
</evidence>
<comment type="caution">
    <text evidence="12">Lacks conserved residue(s) required for the propagation of feature annotation.</text>
</comment>
<comment type="similarity">
    <text evidence="3 12">Belongs to the UMP kinase family.</text>
</comment>
<feature type="binding site" evidence="12">
    <location>
        <begin position="10"/>
        <end position="13"/>
    </location>
    <ligand>
        <name>ATP</name>
        <dbReference type="ChEBI" id="CHEBI:30616"/>
    </ligand>
</feature>
<evidence type="ECO:0000256" key="9">
    <source>
        <dbReference type="ARBA" id="ARBA00022840"/>
    </source>
</evidence>
<comment type="catalytic activity">
    <reaction evidence="11 12">
        <text>UMP + ATP = UDP + ADP</text>
        <dbReference type="Rhea" id="RHEA:24400"/>
        <dbReference type="ChEBI" id="CHEBI:30616"/>
        <dbReference type="ChEBI" id="CHEBI:57865"/>
        <dbReference type="ChEBI" id="CHEBI:58223"/>
        <dbReference type="ChEBI" id="CHEBI:456216"/>
        <dbReference type="EC" id="2.7.4.22"/>
    </reaction>
</comment>
<feature type="binding site" evidence="12">
    <location>
        <begin position="134"/>
        <end position="141"/>
    </location>
    <ligand>
        <name>UMP</name>
        <dbReference type="ChEBI" id="CHEBI:57865"/>
    </ligand>
</feature>
<dbReference type="InterPro" id="IPR011817">
    <property type="entry name" value="Uridylate_kinase"/>
</dbReference>
<dbReference type="EMBL" id="JBHTJZ010000005">
    <property type="protein sequence ID" value="MFD0959092.1"/>
    <property type="molecule type" value="Genomic_DNA"/>
</dbReference>
<organism evidence="14 15">
    <name type="scientific">Paenibacillus chungangensis</name>
    <dbReference type="NCBI Taxonomy" id="696535"/>
    <lineage>
        <taxon>Bacteria</taxon>
        <taxon>Bacillati</taxon>
        <taxon>Bacillota</taxon>
        <taxon>Bacilli</taxon>
        <taxon>Bacillales</taxon>
        <taxon>Paenibacillaceae</taxon>
        <taxon>Paenibacillus</taxon>
    </lineage>
</organism>
<keyword evidence="9 12" id="KW-0067">ATP-binding</keyword>